<reference evidence="2 3" key="1">
    <citation type="submission" date="2023-11" db="EMBL/GenBank/DDBJ databases">
        <title>Dfirmibasis_genome.</title>
        <authorList>
            <person name="Edelbroek B."/>
            <person name="Kjellin J."/>
            <person name="Jerlstrom-Hultqvist J."/>
            <person name="Soderbom F."/>
        </authorList>
    </citation>
    <scope>NUCLEOTIDE SEQUENCE [LARGE SCALE GENOMIC DNA]</scope>
    <source>
        <strain evidence="2 3">TNS-C-14</strain>
    </source>
</reference>
<gene>
    <name evidence="2" type="ORF">RB653_002950</name>
</gene>
<protein>
    <submittedName>
        <fullName evidence="2">Uncharacterized protein</fullName>
    </submittedName>
</protein>
<feature type="transmembrane region" description="Helical" evidence="1">
    <location>
        <begin position="41"/>
        <end position="58"/>
    </location>
</feature>
<keyword evidence="3" id="KW-1185">Reference proteome</keyword>
<organism evidence="2 3">
    <name type="scientific">Dictyostelium firmibasis</name>
    <dbReference type="NCBI Taxonomy" id="79012"/>
    <lineage>
        <taxon>Eukaryota</taxon>
        <taxon>Amoebozoa</taxon>
        <taxon>Evosea</taxon>
        <taxon>Eumycetozoa</taxon>
        <taxon>Dictyostelia</taxon>
        <taxon>Dictyosteliales</taxon>
        <taxon>Dictyosteliaceae</taxon>
        <taxon>Dictyostelium</taxon>
    </lineage>
</organism>
<name>A0AAN7YT61_9MYCE</name>
<keyword evidence="1" id="KW-0472">Membrane</keyword>
<comment type="caution">
    <text evidence="2">The sequence shown here is derived from an EMBL/GenBank/DDBJ whole genome shotgun (WGS) entry which is preliminary data.</text>
</comment>
<dbReference type="EMBL" id="JAVFKY010000004">
    <property type="protein sequence ID" value="KAK5578001.1"/>
    <property type="molecule type" value="Genomic_DNA"/>
</dbReference>
<proteinExistence type="predicted"/>
<dbReference type="AlphaFoldDB" id="A0AAN7YT61"/>
<dbReference type="Proteomes" id="UP001344447">
    <property type="component" value="Unassembled WGS sequence"/>
</dbReference>
<keyword evidence="1" id="KW-0812">Transmembrane</keyword>
<accession>A0AAN7YT61</accession>
<evidence type="ECO:0000313" key="3">
    <source>
        <dbReference type="Proteomes" id="UP001344447"/>
    </source>
</evidence>
<keyword evidence="1" id="KW-1133">Transmembrane helix</keyword>
<evidence type="ECO:0000313" key="2">
    <source>
        <dbReference type="EMBL" id="KAK5578001.1"/>
    </source>
</evidence>
<sequence>MSQDNVKFSEFLSNVKSNSNSKGLMKLFDIYHKQVVVKKPFTFLVHVMCGLTLFSFVARHEKVEHHKTQPYH</sequence>
<evidence type="ECO:0000256" key="1">
    <source>
        <dbReference type="SAM" id="Phobius"/>
    </source>
</evidence>